<keyword evidence="3 6" id="KW-1133">Transmembrane helix</keyword>
<organism evidence="9 10">
    <name type="scientific">Sclerotinia nivalis</name>
    <dbReference type="NCBI Taxonomy" id="352851"/>
    <lineage>
        <taxon>Eukaryota</taxon>
        <taxon>Fungi</taxon>
        <taxon>Dikarya</taxon>
        <taxon>Ascomycota</taxon>
        <taxon>Pezizomycotina</taxon>
        <taxon>Leotiomycetes</taxon>
        <taxon>Helotiales</taxon>
        <taxon>Sclerotiniaceae</taxon>
        <taxon>Sclerotinia</taxon>
    </lineage>
</organism>
<dbReference type="GO" id="GO:0005737">
    <property type="term" value="C:cytoplasm"/>
    <property type="evidence" value="ECO:0007669"/>
    <property type="project" value="InterPro"/>
</dbReference>
<feature type="compositionally biased region" description="Basic and acidic residues" evidence="5">
    <location>
        <begin position="488"/>
        <end position="499"/>
    </location>
</feature>
<dbReference type="SUPFAM" id="SSF103657">
    <property type="entry name" value="BAR/IMD domain-like"/>
    <property type="match status" value="1"/>
</dbReference>
<dbReference type="PROSITE" id="PS51778">
    <property type="entry name" value="VAST"/>
    <property type="match status" value="1"/>
</dbReference>
<dbReference type="FunFam" id="1.20.1270.60:FF:000079">
    <property type="entry name" value="Transcription factor SipA3"/>
    <property type="match status" value="1"/>
</dbReference>
<dbReference type="Proteomes" id="UP001152300">
    <property type="component" value="Unassembled WGS sequence"/>
</dbReference>
<dbReference type="SUPFAM" id="SSF50729">
    <property type="entry name" value="PH domain-like"/>
    <property type="match status" value="1"/>
</dbReference>
<dbReference type="InterPro" id="IPR027267">
    <property type="entry name" value="AH/BAR_dom_sf"/>
</dbReference>
<evidence type="ECO:0000256" key="6">
    <source>
        <dbReference type="SAM" id="Phobius"/>
    </source>
</evidence>
<evidence type="ECO:0008006" key="11">
    <source>
        <dbReference type="Google" id="ProtNLM"/>
    </source>
</evidence>
<dbReference type="SMART" id="SM00233">
    <property type="entry name" value="PH"/>
    <property type="match status" value="1"/>
</dbReference>
<dbReference type="FunFam" id="2.30.29.30:FF:000349">
    <property type="entry name" value="Transcription factor SipA3"/>
    <property type="match status" value="1"/>
</dbReference>
<gene>
    <name evidence="9" type="ORF">OCU04_005860</name>
</gene>
<keyword evidence="2 6" id="KW-0812">Transmembrane</keyword>
<sequence>MMSDVVPPLIPQLNRQLSLIPVGLKEAALDSPTFRATAVHFSDQVEILEKWLDAYVRSITKLVHDALSLEEAFNNFLFRSIPPANVSEAVLDHDYTLLAMQRFGEGSKEWWSQIMTGTRKIDTNICEPIKAFMASELRNFKDARRYLEQSQKTFDSTLARYVAQSKTKEPSALREDAFQVHETRKAYLKASLDFCLLAPQLRYTIDKLLVRVSTDQWREMKRAREVSSLTLAKWNGEMDRVRGWSKEMEAGEATFRRELQLARRDIAETASQATKPSRELEDYNLSTVAYLGSRGPSTVNIQPQSKHTDRTEKQDWLFLRTISGKPARTVWVRRWFYVKNGIFGWLVQGIQSGGVEESEKIGVLLCNVKPAVQEDRRFCFEVKTKNQTILVQAETQATLMEWLEAFELAKNKALEASANPRTLRAGGIDPAFAITPPSIPEFAAKNADGQISYGSEDPPERSGTLPLPGIEFVGRNSSDIVPPRRSVTSREEGETGREHAARIMQKLDLHRKSTSMQSNEPPSASQSAAGGIAGLISASHAILPVSAASNSTTATNTLPNPQITLQSPTQDYTASTLAPSTLINPPAPTNLSKSAVIVSGERGIGIGQSDAGGGIPSGIMANLWGSSNWGYINRLEKGEVRTPSLGSRSAPGSPRIKPLEPSPKIGTDENLKPDGLGSAKSPISPSTDSLPTPVPSTATHRKAASASIDIEVARAANQSAFKPEAYPSNYPIQLKTQDAQFRILFQDVPREDKVILVFRATWNPNEQHDFPGRVYVTQKDIYFYSHHLGLVLITGVKLASISEVTAAPGRDCDFLFLHLLDTSLDTGFTRITIKTFLEPLRLLQSRLNFLVDINQAETPMSLEDIMTALIKMEHEDPTRSPSMESWEDVDVNTPVDDGTFLGHSHSRKDRDLRASLHVERTLNFNRKGKEVQKFQLPSQPVIYEPPDMQRKTVEREFGISPKALFHLMFGDKSAVFQLLYHERRATNIAQGPWIHLDGNHMRRDFEFQTDYIDSWRRSRQANVVDYQVIDVMNDHVCYVVTDFKTPWHLPHFQDFMLVSKIVITHITKSKCKLAIYTKVEWSKSPKIGKGLVERQALDDCAMDAEDLADVIADQVRKLGPNSRTKKAIHIYGHVGHQTTVSLFAASDASKSKRPQIKQRTLTNMLLETLSSFGESVISSVMMWTFAIFRSIWKISSAHTVLLIALFLSILINAFLTGRDTSEWWTERNAARFMNRMGVGPNPSMSKAIYMKDLDEAVNNLSTFQNRHQSKCYTQFMEIANVTDLDAPYAMAGTPFSRTSTQSTAKRLRRTRQNLGSYRYDLLIAMRVVNNIERNVLEAEWENWLLDENMRCKQAQMMLRENRAYTLPISKVKGVSNQKVFQGEGNMNELRKWHQEYCGSCKAEQDLLTRGGENVTFG</sequence>
<feature type="region of interest" description="Disordered" evidence="5">
    <location>
        <begin position="551"/>
        <end position="572"/>
    </location>
</feature>
<protein>
    <recommendedName>
        <fullName evidence="11">Transcription factor SipA3</fullName>
    </recommendedName>
</protein>
<evidence type="ECO:0000259" key="8">
    <source>
        <dbReference type="PROSITE" id="PS51778"/>
    </source>
</evidence>
<dbReference type="InterPro" id="IPR011993">
    <property type="entry name" value="PH-like_dom_sf"/>
</dbReference>
<dbReference type="CDD" id="cd13280">
    <property type="entry name" value="PH_SIP3"/>
    <property type="match status" value="1"/>
</dbReference>
<evidence type="ECO:0000256" key="4">
    <source>
        <dbReference type="ARBA" id="ARBA00023136"/>
    </source>
</evidence>
<comment type="caution">
    <text evidence="9">The sequence shown here is derived from an EMBL/GenBank/DDBJ whole genome shotgun (WGS) entry which is preliminary data.</text>
</comment>
<feature type="compositionally biased region" description="Polar residues" evidence="5">
    <location>
        <begin position="558"/>
        <end position="572"/>
    </location>
</feature>
<evidence type="ECO:0000256" key="3">
    <source>
        <dbReference type="ARBA" id="ARBA00022989"/>
    </source>
</evidence>
<keyword evidence="10" id="KW-1185">Reference proteome</keyword>
<evidence type="ECO:0000259" key="7">
    <source>
        <dbReference type="PROSITE" id="PS50003"/>
    </source>
</evidence>
<feature type="domain" description="PH" evidence="7">
    <location>
        <begin position="310"/>
        <end position="411"/>
    </location>
</feature>
<dbReference type="Gene3D" id="2.30.29.30">
    <property type="entry name" value="Pleckstrin-homology domain (PH domain)/Phosphotyrosine-binding domain (PTB)"/>
    <property type="match status" value="1"/>
</dbReference>
<accession>A0A9X0DLI6</accession>
<feature type="domain" description="VASt" evidence="8">
    <location>
        <begin position="948"/>
        <end position="1119"/>
    </location>
</feature>
<dbReference type="InterPro" id="IPR001849">
    <property type="entry name" value="PH_domain"/>
</dbReference>
<evidence type="ECO:0000256" key="2">
    <source>
        <dbReference type="ARBA" id="ARBA00022692"/>
    </source>
</evidence>
<dbReference type="PROSITE" id="PS50003">
    <property type="entry name" value="PH_DOMAIN"/>
    <property type="match status" value="1"/>
</dbReference>
<dbReference type="InterPro" id="IPR039463">
    <property type="entry name" value="Sip3/Lam1_BAR"/>
</dbReference>
<dbReference type="InterPro" id="IPR031968">
    <property type="entry name" value="VASt"/>
</dbReference>
<evidence type="ECO:0000256" key="5">
    <source>
        <dbReference type="SAM" id="MobiDB-lite"/>
    </source>
</evidence>
<evidence type="ECO:0000313" key="9">
    <source>
        <dbReference type="EMBL" id="KAJ8065148.1"/>
    </source>
</evidence>
<comment type="subcellular location">
    <subcellularLocation>
        <location evidence="1">Membrane</location>
    </subcellularLocation>
</comment>
<dbReference type="PANTHER" id="PTHR14248">
    <property type="entry name" value="CYCLIN Y, ISOFORM A"/>
    <property type="match status" value="1"/>
</dbReference>
<evidence type="ECO:0000313" key="10">
    <source>
        <dbReference type="Proteomes" id="UP001152300"/>
    </source>
</evidence>
<proteinExistence type="predicted"/>
<dbReference type="GO" id="GO:0016020">
    <property type="term" value="C:membrane"/>
    <property type="evidence" value="ECO:0007669"/>
    <property type="project" value="UniProtKB-SubCell"/>
</dbReference>
<dbReference type="CDD" id="cd07609">
    <property type="entry name" value="BAR_SIP3_fungi"/>
    <property type="match status" value="1"/>
</dbReference>
<feature type="compositionally biased region" description="Polar residues" evidence="5">
    <location>
        <begin position="681"/>
        <end position="697"/>
    </location>
</feature>
<reference evidence="9" key="1">
    <citation type="submission" date="2022-11" db="EMBL/GenBank/DDBJ databases">
        <title>Genome Resource of Sclerotinia nivalis Strain SnTB1, a Plant Pathogen Isolated from American Ginseng.</title>
        <authorList>
            <person name="Fan S."/>
        </authorList>
    </citation>
    <scope>NUCLEOTIDE SEQUENCE</scope>
    <source>
        <strain evidence="9">SnTB1</strain>
    </source>
</reference>
<dbReference type="Pfam" id="PF00169">
    <property type="entry name" value="PH"/>
    <property type="match status" value="1"/>
</dbReference>
<feature type="transmembrane region" description="Helical" evidence="6">
    <location>
        <begin position="1200"/>
        <end position="1217"/>
    </location>
</feature>
<feature type="region of interest" description="Disordered" evidence="5">
    <location>
        <begin position="449"/>
        <end position="499"/>
    </location>
</feature>
<evidence type="ECO:0000256" key="1">
    <source>
        <dbReference type="ARBA" id="ARBA00004370"/>
    </source>
</evidence>
<dbReference type="InterPro" id="IPR042067">
    <property type="entry name" value="Sip3_PH"/>
</dbReference>
<dbReference type="Pfam" id="PF16746">
    <property type="entry name" value="BAR_3"/>
    <property type="match status" value="1"/>
</dbReference>
<dbReference type="InterPro" id="IPR004148">
    <property type="entry name" value="BAR_dom"/>
</dbReference>
<name>A0A9X0DLI6_9HELO</name>
<dbReference type="EMBL" id="JAPEIS010000006">
    <property type="protein sequence ID" value="KAJ8065148.1"/>
    <property type="molecule type" value="Genomic_DNA"/>
</dbReference>
<dbReference type="Gene3D" id="1.20.1270.60">
    <property type="entry name" value="Arfaptin homology (AH) domain/BAR domain"/>
    <property type="match status" value="1"/>
</dbReference>
<dbReference type="Pfam" id="PF16016">
    <property type="entry name" value="VASt"/>
    <property type="match status" value="1"/>
</dbReference>
<feature type="region of interest" description="Disordered" evidence="5">
    <location>
        <begin position="642"/>
        <end position="697"/>
    </location>
</feature>
<keyword evidence="4 6" id="KW-0472">Membrane</keyword>
<dbReference type="OrthoDB" id="10070851at2759"/>